<dbReference type="Gene3D" id="1.10.510.10">
    <property type="entry name" value="Transferase(Phosphotransferase) domain 1"/>
    <property type="match status" value="1"/>
</dbReference>
<feature type="region of interest" description="Disordered" evidence="10">
    <location>
        <begin position="332"/>
        <end position="364"/>
    </location>
</feature>
<evidence type="ECO:0000256" key="1">
    <source>
        <dbReference type="ARBA" id="ARBA00003747"/>
    </source>
</evidence>
<dbReference type="EC" id="2.7.11.1" evidence="3"/>
<dbReference type="InterPro" id="IPR000719">
    <property type="entry name" value="Prot_kinase_dom"/>
</dbReference>
<dbReference type="GO" id="GO:0005524">
    <property type="term" value="F:ATP binding"/>
    <property type="evidence" value="ECO:0007669"/>
    <property type="project" value="InterPro"/>
</dbReference>
<evidence type="ECO:0000256" key="8">
    <source>
        <dbReference type="ARBA" id="ARBA00047899"/>
    </source>
</evidence>
<evidence type="ECO:0000259" key="11">
    <source>
        <dbReference type="PROSITE" id="PS50011"/>
    </source>
</evidence>
<comment type="function">
    <text evidence="1">Component of the EKC/KEOPS complex that is required for the formation of a threonylcarbamoyl group on adenosine at position 37 (t(6)A37) in tRNAs that read codons beginning with adenine. The complex is probably involved in the transfer of the threonylcarbamoyl moiety of threonylcarbamoyl-AMP (TC-AMP) to the N6 group of A37. BUD32 has ATPase activity in the context of the EKC/KEOPS complex and likely plays a supporting role to the catalytic subunit KAE1. The EKC/KEOPS complex also promotes both telomere uncapping and telomere elongation. The complex is required for efficient recruitment of transcriptional coactivators.</text>
</comment>
<dbReference type="PROSITE" id="PS00109">
    <property type="entry name" value="PROTEIN_KINASE_TYR"/>
    <property type="match status" value="1"/>
</dbReference>
<dbReference type="PROSITE" id="PS50011">
    <property type="entry name" value="PROTEIN_KINASE_DOM"/>
    <property type="match status" value="1"/>
</dbReference>
<protein>
    <recommendedName>
        <fullName evidence="5">EKC/KEOPS complex subunit BUD32</fullName>
        <ecNumber evidence="3">2.7.11.1</ecNumber>
    </recommendedName>
    <alternativeName>
        <fullName evidence="6 7">Atypical Serine/threonine protein kinase BUD32</fullName>
    </alternativeName>
    <alternativeName>
        <fullName evidence="4">EKC/KEOPS complex subunit bud32</fullName>
    </alternativeName>
</protein>
<comment type="subunit">
    <text evidence="2">Component of the EKC/KEOPS complex composed of at least BUD32, CGI121, GON7, KAE1 and PCC1; the whole complex dimerizes.</text>
</comment>
<sequence>MIDQDYRFSVISATVYGPEHVSTVMDWDQRRCYTISGSTTFMPPDEDLEIGFLKRHINHLAPNVRSITIDDKGLLVTVSSDPEDDATLAPHYPRYSSVQSLQDCPTIELSKLTELDRFSPRVDLMSYVDEDGVQRKVAFKYTITFQWRNQIWDEMHVVKSIPAHPNIVPFDHIVIDPVESRVVGFTTTFIPGGTLDSNKTRVFRLEWLQQLTNVVDYLNLELGIIHQDIAPRNLLIDPATNNLRLFDFDRAARVGKPGVCTERDDIVGVIFTLYEIITQDEHYREVCFEQRDVETVHNLEVWPVKTELDCDVSLFRKHLNCWVQSRRARAAQNQPAETTVDVPDMPPSSPLRTGYDDSGEPILVEDPAPRRTEALQGGKNVMHWERAPYEQAYGQECVKNEALQ</sequence>
<name>A0A370TCK1_9HELO</name>
<comment type="caution">
    <text evidence="12">The sequence shown here is derived from an EMBL/GenBank/DDBJ whole genome shotgun (WGS) entry which is preliminary data.</text>
</comment>
<dbReference type="OrthoDB" id="4062651at2759"/>
<evidence type="ECO:0000313" key="12">
    <source>
        <dbReference type="EMBL" id="RDL31987.1"/>
    </source>
</evidence>
<dbReference type="Proteomes" id="UP000254866">
    <property type="component" value="Unassembled WGS sequence"/>
</dbReference>
<dbReference type="Pfam" id="PF00069">
    <property type="entry name" value="Pkinase"/>
    <property type="match status" value="1"/>
</dbReference>
<dbReference type="STRING" id="2656787.A0A370TCK1"/>
<dbReference type="InterPro" id="IPR008266">
    <property type="entry name" value="Tyr_kinase_AS"/>
</dbReference>
<accession>A0A370TCK1</accession>
<comment type="catalytic activity">
    <reaction evidence="9">
        <text>L-seryl-[protein] + ATP = O-phospho-L-seryl-[protein] + ADP + H(+)</text>
        <dbReference type="Rhea" id="RHEA:17989"/>
        <dbReference type="Rhea" id="RHEA-COMP:9863"/>
        <dbReference type="Rhea" id="RHEA-COMP:11604"/>
        <dbReference type="ChEBI" id="CHEBI:15378"/>
        <dbReference type="ChEBI" id="CHEBI:29999"/>
        <dbReference type="ChEBI" id="CHEBI:30616"/>
        <dbReference type="ChEBI" id="CHEBI:83421"/>
        <dbReference type="ChEBI" id="CHEBI:456216"/>
        <dbReference type="EC" id="2.7.11.1"/>
    </reaction>
</comment>
<gene>
    <name evidence="12" type="ORF">BP5553_09389</name>
</gene>
<dbReference type="AlphaFoldDB" id="A0A370TCK1"/>
<organism evidence="12 13">
    <name type="scientific">Venustampulla echinocandica</name>
    <dbReference type="NCBI Taxonomy" id="2656787"/>
    <lineage>
        <taxon>Eukaryota</taxon>
        <taxon>Fungi</taxon>
        <taxon>Dikarya</taxon>
        <taxon>Ascomycota</taxon>
        <taxon>Pezizomycotina</taxon>
        <taxon>Leotiomycetes</taxon>
        <taxon>Helotiales</taxon>
        <taxon>Pleuroascaceae</taxon>
        <taxon>Venustampulla</taxon>
    </lineage>
</organism>
<proteinExistence type="predicted"/>
<evidence type="ECO:0000313" key="13">
    <source>
        <dbReference type="Proteomes" id="UP000254866"/>
    </source>
</evidence>
<evidence type="ECO:0000256" key="2">
    <source>
        <dbReference type="ARBA" id="ARBA00011534"/>
    </source>
</evidence>
<dbReference type="GeneID" id="43602238"/>
<dbReference type="GO" id="GO:0004674">
    <property type="term" value="F:protein serine/threonine kinase activity"/>
    <property type="evidence" value="ECO:0007669"/>
    <property type="project" value="UniProtKB-EC"/>
</dbReference>
<evidence type="ECO:0000256" key="10">
    <source>
        <dbReference type="SAM" id="MobiDB-lite"/>
    </source>
</evidence>
<evidence type="ECO:0000256" key="6">
    <source>
        <dbReference type="ARBA" id="ARBA00030980"/>
    </source>
</evidence>
<dbReference type="SMART" id="SM00220">
    <property type="entry name" value="S_TKc"/>
    <property type="match status" value="1"/>
</dbReference>
<comment type="catalytic activity">
    <reaction evidence="8">
        <text>L-threonyl-[protein] + ATP = O-phospho-L-threonyl-[protein] + ADP + H(+)</text>
        <dbReference type="Rhea" id="RHEA:46608"/>
        <dbReference type="Rhea" id="RHEA-COMP:11060"/>
        <dbReference type="Rhea" id="RHEA-COMP:11605"/>
        <dbReference type="ChEBI" id="CHEBI:15378"/>
        <dbReference type="ChEBI" id="CHEBI:30013"/>
        <dbReference type="ChEBI" id="CHEBI:30616"/>
        <dbReference type="ChEBI" id="CHEBI:61977"/>
        <dbReference type="ChEBI" id="CHEBI:456216"/>
        <dbReference type="EC" id="2.7.11.1"/>
    </reaction>
</comment>
<dbReference type="SUPFAM" id="SSF56112">
    <property type="entry name" value="Protein kinase-like (PK-like)"/>
    <property type="match status" value="1"/>
</dbReference>
<dbReference type="EMBL" id="NPIC01000011">
    <property type="protein sequence ID" value="RDL31987.1"/>
    <property type="molecule type" value="Genomic_DNA"/>
</dbReference>
<dbReference type="InterPro" id="IPR011009">
    <property type="entry name" value="Kinase-like_dom_sf"/>
</dbReference>
<keyword evidence="13" id="KW-1185">Reference proteome</keyword>
<evidence type="ECO:0000256" key="5">
    <source>
        <dbReference type="ARBA" id="ARBA00019973"/>
    </source>
</evidence>
<reference evidence="12 13" key="1">
    <citation type="journal article" date="2018" name="IMA Fungus">
        <title>IMA Genome-F 9: Draft genome sequence of Annulohypoxylon stygium, Aspergillus mulundensis, Berkeleyomyces basicola (syn. Thielaviopsis basicola), Ceratocystis smalleyi, two Cercospora beticola strains, Coleophoma cylindrospora, Fusarium fracticaudum, Phialophora cf. hyalina, and Morchella septimelata.</title>
        <authorList>
            <person name="Wingfield B.D."/>
            <person name="Bills G.F."/>
            <person name="Dong Y."/>
            <person name="Huang W."/>
            <person name="Nel W.J."/>
            <person name="Swalarsk-Parry B.S."/>
            <person name="Vaghefi N."/>
            <person name="Wilken P.M."/>
            <person name="An Z."/>
            <person name="de Beer Z.W."/>
            <person name="De Vos L."/>
            <person name="Chen L."/>
            <person name="Duong T.A."/>
            <person name="Gao Y."/>
            <person name="Hammerbacher A."/>
            <person name="Kikkert J.R."/>
            <person name="Li Y."/>
            <person name="Li H."/>
            <person name="Li K."/>
            <person name="Li Q."/>
            <person name="Liu X."/>
            <person name="Ma X."/>
            <person name="Naidoo K."/>
            <person name="Pethybridge S.J."/>
            <person name="Sun J."/>
            <person name="Steenkamp E.T."/>
            <person name="van der Nest M.A."/>
            <person name="van Wyk S."/>
            <person name="Wingfield M.J."/>
            <person name="Xiong C."/>
            <person name="Yue Q."/>
            <person name="Zhang X."/>
        </authorList>
    </citation>
    <scope>NUCLEOTIDE SEQUENCE [LARGE SCALE GENOMIC DNA]</scope>
    <source>
        <strain evidence="12 13">BP 5553</strain>
    </source>
</reference>
<evidence type="ECO:0000256" key="7">
    <source>
        <dbReference type="ARBA" id="ARBA00033194"/>
    </source>
</evidence>
<evidence type="ECO:0000256" key="9">
    <source>
        <dbReference type="ARBA" id="ARBA00048679"/>
    </source>
</evidence>
<feature type="domain" description="Protein kinase" evidence="11">
    <location>
        <begin position="107"/>
        <end position="382"/>
    </location>
</feature>
<dbReference type="RefSeq" id="XP_031865919.1">
    <property type="nucleotide sequence ID" value="XM_032018012.1"/>
</dbReference>
<evidence type="ECO:0000256" key="3">
    <source>
        <dbReference type="ARBA" id="ARBA00012513"/>
    </source>
</evidence>
<evidence type="ECO:0000256" key="4">
    <source>
        <dbReference type="ARBA" id="ARBA00013948"/>
    </source>
</evidence>